<feature type="region of interest" description="Disordered" evidence="1">
    <location>
        <begin position="208"/>
        <end position="252"/>
    </location>
</feature>
<dbReference type="GO" id="GO:0044782">
    <property type="term" value="P:cilium organization"/>
    <property type="evidence" value="ECO:0007669"/>
    <property type="project" value="TreeGrafter"/>
</dbReference>
<gene>
    <name evidence="2" type="primary">Armc2</name>
</gene>
<accession>A0A6F9D627</accession>
<feature type="region of interest" description="Disordered" evidence="1">
    <location>
        <begin position="40"/>
        <end position="158"/>
    </location>
</feature>
<organism evidence="2">
    <name type="scientific">Phallusia mammillata</name>
    <dbReference type="NCBI Taxonomy" id="59560"/>
    <lineage>
        <taxon>Eukaryota</taxon>
        <taxon>Metazoa</taxon>
        <taxon>Chordata</taxon>
        <taxon>Tunicata</taxon>
        <taxon>Ascidiacea</taxon>
        <taxon>Phlebobranchia</taxon>
        <taxon>Ascidiidae</taxon>
        <taxon>Phallusia</taxon>
    </lineage>
</organism>
<feature type="compositionally biased region" description="Basic residues" evidence="1">
    <location>
        <begin position="1"/>
        <end position="11"/>
    </location>
</feature>
<feature type="compositionally biased region" description="Basic and acidic residues" evidence="1">
    <location>
        <begin position="40"/>
        <end position="62"/>
    </location>
</feature>
<evidence type="ECO:0000313" key="2">
    <source>
        <dbReference type="EMBL" id="CAB3222986.1"/>
    </source>
</evidence>
<name>A0A6F9D627_9ASCI</name>
<feature type="compositionally biased region" description="Low complexity" evidence="1">
    <location>
        <begin position="80"/>
        <end position="89"/>
    </location>
</feature>
<dbReference type="SUPFAM" id="SSF48371">
    <property type="entry name" value="ARM repeat"/>
    <property type="match status" value="1"/>
</dbReference>
<dbReference type="EMBL" id="LR783052">
    <property type="protein sequence ID" value="CAB3222986.1"/>
    <property type="molecule type" value="mRNA"/>
</dbReference>
<dbReference type="PANTHER" id="PTHR21356:SF1">
    <property type="entry name" value="ARMADILLO REPEAT-CONTAINING PROTEIN 2"/>
    <property type="match status" value="1"/>
</dbReference>
<dbReference type="InterPro" id="IPR011989">
    <property type="entry name" value="ARM-like"/>
</dbReference>
<sequence length="882" mass="98656">MERPEKRHTKKQYNPIKADDKPLSSQIIKDAKEWCRLSLIETRRPSTPKDHSRSLFGADRHKFGSRPPSAVKVDAHQLDPSDPSSRPSSGAKLPPLSYTPRSSVPASEIFAGPTKQPNTAVLIAPQADKPRGNLGHDSSEFSIRRPPKKNNRSPVKAVHPGISCLSTKHEGTSNVACYHPTPPPVRPTNSKLHSNKANVVVIPTSEDDKSFQVMSGGDSASSSSSAGSFGMPSDPVARKLSPGSGNSGKTEESAEEAFYWNQNILPCIEQLQEVMHTDVQSLCTVCANLSEGLKRGSCFNHMSARRRMSLLTVLFKLLKTECPDVILSCASIILQVRVHNKNFSSICKLIFRICREKQHDELFEKYGVITPMITVIKDVQDPVTKYENYEAYLYLCGSLKFLSDNKNIANTMYMNDCVPALLHFTTATLEVNKQLRKFDEIKKLTKYATDLLVQVTTALRNMLDVDKKVQQTVQGFPTLLDAFLHFGSDEKVAWILSRIFSKLTMYSSCTTYLDSTEWPNIFLHHLGVHRQNSDVIVRLCFALGNLVARSDHLRRTLFFHQSSPDVEQGSSQCMSALVELIDIYNQQIESLDDKASSKAEKANDVLVKIVRVIANMSIGEDIGPYIACNVQVVERLLDMLETRSVEEGEELIVNLLTTLNNLSYYDGVIDSDHSNAMSAVTAQRLRLTSLLSHFMMSDNMTIVAEVARVFGNLTRHDDVRDLVHQHKVDLMMTALLDSGDRQVVYNACGVLINISADPHKRVDLLNENAVSKLTDVLRDFAPLQWRIGGVACQLLWNLCSTNDLDKNVETELIPLIKTLQHFTEYESVVELSQINAKDDRSLEFLLSTWKEDFYKYGKPLLDNLLSKTTLLEPLNQAENSAG</sequence>
<dbReference type="PANTHER" id="PTHR21356">
    <property type="entry name" value="ARMADILLO REPEAT CONTAINING 2"/>
    <property type="match status" value="1"/>
</dbReference>
<dbReference type="Gene3D" id="1.25.10.10">
    <property type="entry name" value="Leucine-rich Repeat Variant"/>
    <property type="match status" value="2"/>
</dbReference>
<proteinExistence type="evidence at transcript level"/>
<dbReference type="InterPro" id="IPR038905">
    <property type="entry name" value="ARMC2"/>
</dbReference>
<dbReference type="AlphaFoldDB" id="A0A6F9D627"/>
<feature type="region of interest" description="Disordered" evidence="1">
    <location>
        <begin position="1"/>
        <end position="25"/>
    </location>
</feature>
<reference evidence="2" key="1">
    <citation type="submission" date="2020-04" db="EMBL/GenBank/DDBJ databases">
        <authorList>
            <person name="Neveu A P."/>
        </authorList>
    </citation>
    <scope>NUCLEOTIDE SEQUENCE</scope>
    <source>
        <tissue evidence="2">Whole embryo</tissue>
    </source>
</reference>
<feature type="compositionally biased region" description="Low complexity" evidence="1">
    <location>
        <begin position="214"/>
        <end position="234"/>
    </location>
</feature>
<dbReference type="InterPro" id="IPR016024">
    <property type="entry name" value="ARM-type_fold"/>
</dbReference>
<protein>
    <submittedName>
        <fullName evidence="2">Armadillo repeat-containing protein 2-like</fullName>
    </submittedName>
</protein>
<evidence type="ECO:0000256" key="1">
    <source>
        <dbReference type="SAM" id="MobiDB-lite"/>
    </source>
</evidence>